<accession>A0A8X6LGY5</accession>
<protein>
    <submittedName>
        <fullName evidence="2">Uncharacterized protein</fullName>
    </submittedName>
</protein>
<name>A0A8X6LGY5_TRICU</name>
<dbReference type="AlphaFoldDB" id="A0A8X6LGY5"/>
<comment type="caution">
    <text evidence="2">The sequence shown here is derived from an EMBL/GenBank/DDBJ whole genome shotgun (WGS) entry which is preliminary data.</text>
</comment>
<evidence type="ECO:0000313" key="2">
    <source>
        <dbReference type="EMBL" id="GFR09460.1"/>
    </source>
</evidence>
<gene>
    <name evidence="2" type="ORF">TNCT_586941</name>
</gene>
<feature type="region of interest" description="Disordered" evidence="1">
    <location>
        <begin position="53"/>
        <end position="76"/>
    </location>
</feature>
<evidence type="ECO:0000313" key="3">
    <source>
        <dbReference type="Proteomes" id="UP000887116"/>
    </source>
</evidence>
<proteinExistence type="predicted"/>
<evidence type="ECO:0000256" key="1">
    <source>
        <dbReference type="SAM" id="MobiDB-lite"/>
    </source>
</evidence>
<dbReference type="EMBL" id="BMAO01036276">
    <property type="protein sequence ID" value="GFR09460.1"/>
    <property type="molecule type" value="Genomic_DNA"/>
</dbReference>
<organism evidence="2 3">
    <name type="scientific">Trichonephila clavata</name>
    <name type="common">Joro spider</name>
    <name type="synonym">Nephila clavata</name>
    <dbReference type="NCBI Taxonomy" id="2740835"/>
    <lineage>
        <taxon>Eukaryota</taxon>
        <taxon>Metazoa</taxon>
        <taxon>Ecdysozoa</taxon>
        <taxon>Arthropoda</taxon>
        <taxon>Chelicerata</taxon>
        <taxon>Arachnida</taxon>
        <taxon>Araneae</taxon>
        <taxon>Araneomorphae</taxon>
        <taxon>Entelegynae</taxon>
        <taxon>Araneoidea</taxon>
        <taxon>Nephilidae</taxon>
        <taxon>Trichonephila</taxon>
    </lineage>
</organism>
<keyword evidence="3" id="KW-1185">Reference proteome</keyword>
<dbReference type="Proteomes" id="UP000887116">
    <property type="component" value="Unassembled WGS sequence"/>
</dbReference>
<reference evidence="2" key="1">
    <citation type="submission" date="2020-07" db="EMBL/GenBank/DDBJ databases">
        <title>Multicomponent nature underlies the extraordinary mechanical properties of spider dragline silk.</title>
        <authorList>
            <person name="Kono N."/>
            <person name="Nakamura H."/>
            <person name="Mori M."/>
            <person name="Yoshida Y."/>
            <person name="Ohtoshi R."/>
            <person name="Malay A.D."/>
            <person name="Moran D.A.P."/>
            <person name="Tomita M."/>
            <person name="Numata K."/>
            <person name="Arakawa K."/>
        </authorList>
    </citation>
    <scope>NUCLEOTIDE SEQUENCE</scope>
</reference>
<sequence length="76" mass="8653">MNHNKETYFTVPHCWRIWVLESHTSLQEDLGKGCTDYKLGILKTCRISSTSPGTISNSVNMRTSPETAMMSQKRSM</sequence>